<dbReference type="GO" id="GO:0042393">
    <property type="term" value="F:histone binding"/>
    <property type="evidence" value="ECO:0000318"/>
    <property type="project" value="GO_Central"/>
</dbReference>
<proteinExistence type="predicted"/>
<dbReference type="Pfam" id="PF16495">
    <property type="entry name" value="SWIRM-assoc_1"/>
    <property type="match status" value="1"/>
</dbReference>
<evidence type="ECO:0000259" key="12">
    <source>
        <dbReference type="PROSITE" id="PS50934"/>
    </source>
</evidence>
<reference evidence="14 16" key="1">
    <citation type="journal article" date="2011" name="Science">
        <title>Comparative functional genomics of the fission yeasts.</title>
        <authorList>
            <person name="Rhind N."/>
            <person name="Chen Z."/>
            <person name="Yassour M."/>
            <person name="Thompson D.A."/>
            <person name="Haas B.J."/>
            <person name="Habib N."/>
            <person name="Wapinski I."/>
            <person name="Roy S."/>
            <person name="Lin M.F."/>
            <person name="Heiman D.I."/>
            <person name="Young S.K."/>
            <person name="Furuya K."/>
            <person name="Guo Y."/>
            <person name="Pidoux A."/>
            <person name="Chen H.M."/>
            <person name="Robbertse B."/>
            <person name="Goldberg J.M."/>
            <person name="Aoki K."/>
            <person name="Bayne E.H."/>
            <person name="Berlin A.M."/>
            <person name="Desjardins C.A."/>
            <person name="Dobbs E."/>
            <person name="Dukaj L."/>
            <person name="Fan L."/>
            <person name="FitzGerald M.G."/>
            <person name="French C."/>
            <person name="Gujja S."/>
            <person name="Hansen K."/>
            <person name="Keifenheim D."/>
            <person name="Levin J.Z."/>
            <person name="Mosher R.A."/>
            <person name="Mueller C.A."/>
            <person name="Pfiffner J."/>
            <person name="Priest M."/>
            <person name="Russ C."/>
            <person name="Smialowska A."/>
            <person name="Swoboda P."/>
            <person name="Sykes S.M."/>
            <person name="Vaughn M."/>
            <person name="Vengrova S."/>
            <person name="Yoder R."/>
            <person name="Zeng Q."/>
            <person name="Allshire R."/>
            <person name="Baulcombe D."/>
            <person name="Birren B.W."/>
            <person name="Brown W."/>
            <person name="Ekwall K."/>
            <person name="Kellis M."/>
            <person name="Leatherwood J."/>
            <person name="Levin H."/>
            <person name="Margalit H."/>
            <person name="Martienssen R."/>
            <person name="Nieduszynski C.A."/>
            <person name="Spatafora J.W."/>
            <person name="Friedman N."/>
            <person name="Dalgaard J.Z."/>
            <person name="Baumann P."/>
            <person name="Niki H."/>
            <person name="Regev A."/>
            <person name="Nusbaum C."/>
        </authorList>
    </citation>
    <scope>NUCLEOTIDE SEQUENCE [LARGE SCALE GENOMIC DNA]</scope>
    <source>
        <strain evidence="16">yFS275 / FY16936</strain>
    </source>
</reference>
<dbReference type="FunFam" id="1.10.10.10:FF:000020">
    <property type="entry name" value="SWI/SNF complex subunit SMARCC2 isoform c"/>
    <property type="match status" value="1"/>
</dbReference>
<feature type="domain" description="Myb-like" evidence="11">
    <location>
        <begin position="241"/>
        <end position="291"/>
    </location>
</feature>
<dbReference type="GO" id="GO:0045815">
    <property type="term" value="P:transcription initiation-coupled chromatin remodeling"/>
    <property type="evidence" value="ECO:0007669"/>
    <property type="project" value="UniProtKB-ARBA"/>
</dbReference>
<evidence type="ECO:0000313" key="14">
    <source>
        <dbReference type="EMBL" id="EEB07360.1"/>
    </source>
</evidence>
<dbReference type="PANTHER" id="PTHR12802:SF166">
    <property type="entry name" value="SWI_SNF AND RSC COMPLEXES SUBUNIT SSR2"/>
    <property type="match status" value="1"/>
</dbReference>
<evidence type="ECO:0000256" key="10">
    <source>
        <dbReference type="SAM" id="MobiDB-lite"/>
    </source>
</evidence>
<dbReference type="Gene3D" id="1.10.10.10">
    <property type="entry name" value="Winged helix-like DNA-binding domain superfamily/Winged helix DNA-binding domain"/>
    <property type="match status" value="1"/>
</dbReference>
<dbReference type="VEuPathDB" id="FungiDB:SJAG_02447"/>
<sequence>MSSSSLKTPFLVEQRHMIIVPSYSAWFNMSTIHEIEKKSNPEFFGGNSTLKTPTAYKDIRDFMINTYRLDPSEYLTVTACRRNLLGDACSIIRVHAFLEQWGLINYQVDPETRPNFKAPPFNGKYNAVNNTPKMTQEVLAQHEAKNSDEPIPKQITLQTKVYNSVTNQMEPKDAVDETEQDKAEAPFVHVQCFTCGVDCSHAYYHNLKMKKHHLCRACYEQGRFPSSFTSADFLRMDTAYFQQYRDDEWTNQETLLLLEAIEMYDSDWNQISMHVGTRSREQCLVHFLQLPIEDPYRISVENQVSTLKNHSLPFSEADNPVLSILTYLASVLIESKQKAHNNNETTKNDGEQSAEPQASETSHLEKAATVALKVAARKAGVLADYEKRQMQRLVYLLVQTQVEKVNLKMEILDQLEEISSFEFFELDRQRKQLLIEQLSTKKMLLDVGKQVKEALSLGNDQGLAIIDKLLLSEGKEIPLTFESPPSVNVRPISEEFPSEYRSIAL</sequence>
<evidence type="ECO:0000259" key="11">
    <source>
        <dbReference type="PROSITE" id="PS50090"/>
    </source>
</evidence>
<evidence type="ECO:0000256" key="3">
    <source>
        <dbReference type="ARBA" id="ARBA00022833"/>
    </source>
</evidence>
<keyword evidence="16" id="KW-1185">Reference proteome</keyword>
<evidence type="ECO:0000256" key="9">
    <source>
        <dbReference type="ARBA" id="ARBA00064725"/>
    </source>
</evidence>
<dbReference type="InterPro" id="IPR001005">
    <property type="entry name" value="SANT/Myb"/>
</dbReference>
<dbReference type="EMBL" id="KE651166">
    <property type="protein sequence ID" value="EEB07360.1"/>
    <property type="molecule type" value="Genomic_DNA"/>
</dbReference>
<dbReference type="PROSITE" id="PS50934">
    <property type="entry name" value="SWIRM"/>
    <property type="match status" value="1"/>
</dbReference>
<name>B6K2H9_SCHJY</name>
<dbReference type="GO" id="GO:0016586">
    <property type="term" value="C:RSC-type complex"/>
    <property type="evidence" value="ECO:0007669"/>
    <property type="project" value="EnsemblFungi"/>
</dbReference>
<dbReference type="eggNOG" id="KOG1279">
    <property type="taxonomic scope" value="Eukaryota"/>
</dbReference>
<keyword evidence="2" id="KW-0863">Zinc-finger</keyword>
<feature type="domain" description="SANT" evidence="13">
    <location>
        <begin position="246"/>
        <end position="295"/>
    </location>
</feature>
<dbReference type="PANTHER" id="PTHR12802">
    <property type="entry name" value="SWI/SNF COMPLEX-RELATED"/>
    <property type="match status" value="1"/>
</dbReference>
<dbReference type="OMA" id="QQFNEME"/>
<dbReference type="Gene3D" id="1.10.10.60">
    <property type="entry name" value="Homeodomain-like"/>
    <property type="match status" value="1"/>
</dbReference>
<dbReference type="Pfam" id="PF00249">
    <property type="entry name" value="Myb_DNA-binding"/>
    <property type="match status" value="1"/>
</dbReference>
<evidence type="ECO:0000256" key="6">
    <source>
        <dbReference type="ARBA" id="ARBA00023163"/>
    </source>
</evidence>
<dbReference type="JaponicusDB" id="SJAG_02447">
    <property type="gene designation" value="ssr2"/>
</dbReference>
<dbReference type="Pfam" id="PF04433">
    <property type="entry name" value="SWIRM"/>
    <property type="match status" value="1"/>
</dbReference>
<dbReference type="SMART" id="SM00717">
    <property type="entry name" value="SANT"/>
    <property type="match status" value="1"/>
</dbReference>
<evidence type="ECO:0000256" key="5">
    <source>
        <dbReference type="ARBA" id="ARBA00023125"/>
    </source>
</evidence>
<dbReference type="InterPro" id="IPR036388">
    <property type="entry name" value="WH-like_DNA-bd_sf"/>
</dbReference>
<dbReference type="InterPro" id="IPR007526">
    <property type="entry name" value="SWIRM"/>
</dbReference>
<dbReference type="GO" id="GO:0006357">
    <property type="term" value="P:regulation of transcription by RNA polymerase II"/>
    <property type="evidence" value="ECO:0007669"/>
    <property type="project" value="UniProtKB-ARBA"/>
</dbReference>
<dbReference type="GO" id="GO:0008270">
    <property type="term" value="F:zinc ion binding"/>
    <property type="evidence" value="ECO:0007669"/>
    <property type="project" value="UniProtKB-KW"/>
</dbReference>
<dbReference type="InterPro" id="IPR032451">
    <property type="entry name" value="SMARCC_C"/>
</dbReference>
<comment type="function">
    <text evidence="8">Component of the chromatin structure remodeling complex (RSC), which is involved in transcription regulation and nucleosome positioning. Controls particularly membrane and organelle development genes. Part of the SWI/SNF complex, an ATP-dependent chromatin remodeling complex, required for the positive and negative regulation of gene expression of a large number of genes. It changes chromatin structure by altering DNA-histone contacts within a nucleosome, leading eventually to a change in nucleosome position, thus facilitating or repressing binding of gene-specific transcription factors.</text>
</comment>
<dbReference type="CDD" id="cd00167">
    <property type="entry name" value="SANT"/>
    <property type="match status" value="1"/>
</dbReference>
<gene>
    <name evidence="15" type="primary">ssr2</name>
    <name evidence="14" type="ORF">SJAG_02447</name>
</gene>
<evidence type="ECO:0000256" key="8">
    <source>
        <dbReference type="ARBA" id="ARBA00058697"/>
    </source>
</evidence>
<dbReference type="AlphaFoldDB" id="B6K2H9"/>
<accession>B6K2H9</accession>
<organism evidence="14 16">
    <name type="scientific">Schizosaccharomyces japonicus (strain yFS275 / FY16936)</name>
    <name type="common">Fission yeast</name>
    <dbReference type="NCBI Taxonomy" id="402676"/>
    <lineage>
        <taxon>Eukaryota</taxon>
        <taxon>Fungi</taxon>
        <taxon>Dikarya</taxon>
        <taxon>Ascomycota</taxon>
        <taxon>Taphrinomycotina</taxon>
        <taxon>Schizosaccharomycetes</taxon>
        <taxon>Schizosaccharomycetales</taxon>
        <taxon>Schizosaccharomycetaceae</taxon>
        <taxon>Schizosaccharomyces</taxon>
    </lineage>
</organism>
<evidence type="ECO:0000256" key="4">
    <source>
        <dbReference type="ARBA" id="ARBA00023015"/>
    </source>
</evidence>
<dbReference type="OrthoDB" id="118550at2759"/>
<feature type="region of interest" description="Disordered" evidence="10">
    <location>
        <begin position="339"/>
        <end position="362"/>
    </location>
</feature>
<dbReference type="InterPro" id="IPR009057">
    <property type="entry name" value="Homeodomain-like_sf"/>
</dbReference>
<feature type="domain" description="SWIRM" evidence="12">
    <location>
        <begin position="18"/>
        <end position="115"/>
    </location>
</feature>
<dbReference type="CDD" id="cd02336">
    <property type="entry name" value="ZZ_RSC8"/>
    <property type="match status" value="1"/>
</dbReference>
<dbReference type="PROSITE" id="PS51293">
    <property type="entry name" value="SANT"/>
    <property type="match status" value="1"/>
</dbReference>
<keyword evidence="7" id="KW-0539">Nucleus</keyword>
<keyword evidence="1" id="KW-0479">Metal-binding</keyword>
<keyword evidence="5" id="KW-0238">DNA-binding</keyword>
<dbReference type="FunFam" id="1.10.10.60:FF:000014">
    <property type="entry name" value="SWI/SNF complex subunit SMARCC2 isoform C"/>
    <property type="match status" value="1"/>
</dbReference>
<protein>
    <submittedName>
        <fullName evidence="14">SWI/SNF and RSC complex subunit Ssr2</fullName>
    </submittedName>
</protein>
<dbReference type="InterPro" id="IPR041984">
    <property type="entry name" value="Rsc8/Ssr1/Ssr2_ZZ"/>
</dbReference>
<dbReference type="GO" id="GO:0045893">
    <property type="term" value="P:positive regulation of DNA-templated transcription"/>
    <property type="evidence" value="ECO:0000318"/>
    <property type="project" value="GO_Central"/>
</dbReference>
<evidence type="ECO:0000259" key="13">
    <source>
        <dbReference type="PROSITE" id="PS51293"/>
    </source>
</evidence>
<evidence type="ECO:0000256" key="1">
    <source>
        <dbReference type="ARBA" id="ARBA00022723"/>
    </source>
</evidence>
<evidence type="ECO:0000313" key="15">
    <source>
        <dbReference type="JaponicusDB" id="SJAG_02447"/>
    </source>
</evidence>
<dbReference type="HOGENOM" id="CLU_004447_3_2_1"/>
<comment type="subunit">
    <text evidence="9">Component of the RSC complex composed of at least arp9, arp42, rsc1, rsc4, rsc7, rsc9, rsc58, sfh1, snf21, ssr1, ssr2, ssr3 and ssr4. The complex interacts with histone and histone variant components of centromeric chromatin. Component of the SWI/SNF global transcription activator complex composed of at least arp9, arp42, snf5, snf22, snf30, sbf59, sol1, ssr1, ssr2, ssr3, ssr4 and tfg3.</text>
</comment>
<dbReference type="PROSITE" id="PS50090">
    <property type="entry name" value="MYB_LIKE"/>
    <property type="match status" value="1"/>
</dbReference>
<dbReference type="SMART" id="SM00291">
    <property type="entry name" value="ZnF_ZZ"/>
    <property type="match status" value="1"/>
</dbReference>
<keyword evidence="6" id="KW-0804">Transcription</keyword>
<dbReference type="GO" id="GO:0016514">
    <property type="term" value="C:SWI/SNF complex"/>
    <property type="evidence" value="ECO:0000318"/>
    <property type="project" value="GO_Central"/>
</dbReference>
<dbReference type="InterPro" id="IPR000433">
    <property type="entry name" value="Znf_ZZ"/>
</dbReference>
<keyword evidence="4" id="KW-0805">Transcription regulation</keyword>
<evidence type="ECO:0000313" key="16">
    <source>
        <dbReference type="Proteomes" id="UP000001744"/>
    </source>
</evidence>
<evidence type="ECO:0000256" key="2">
    <source>
        <dbReference type="ARBA" id="ARBA00022771"/>
    </source>
</evidence>
<evidence type="ECO:0000256" key="7">
    <source>
        <dbReference type="ARBA" id="ARBA00023242"/>
    </source>
</evidence>
<keyword evidence="3" id="KW-0862">Zinc</keyword>
<dbReference type="Proteomes" id="UP000001744">
    <property type="component" value="Unassembled WGS sequence"/>
</dbReference>
<dbReference type="RefSeq" id="XP_002173653.1">
    <property type="nucleotide sequence ID" value="XM_002173617.2"/>
</dbReference>
<dbReference type="SUPFAM" id="SSF46689">
    <property type="entry name" value="Homeodomain-like"/>
    <property type="match status" value="2"/>
</dbReference>
<dbReference type="InterPro" id="IPR017884">
    <property type="entry name" value="SANT_dom"/>
</dbReference>
<dbReference type="GeneID" id="7049195"/>
<dbReference type="GO" id="GO:0003677">
    <property type="term" value="F:DNA binding"/>
    <property type="evidence" value="ECO:0007669"/>
    <property type="project" value="UniProtKB-KW"/>
</dbReference>
<dbReference type="STRING" id="402676.B6K2H9"/>